<dbReference type="InterPro" id="IPR006530">
    <property type="entry name" value="YD"/>
</dbReference>
<sequence length="180" mass="20274">MIREEGGLPGPIRYLGNYACQEGMAEKPVLKEIRAPDGTVLGTFEYDSQDRVIGMLDADGNRVLYGYDLPNHTQTVTDRRDNPTGYEYDNRGNVTKKTDADGNVTGWAFSSFQRSAWERAIPTLLRRVTGRRALERSSRMAVGTKNPVFKTAGVYYLVYQADKIFMPKPVKNPALSWNPF</sequence>
<reference evidence="2" key="1">
    <citation type="submission" date="2017-11" db="EMBL/GenBank/DDBJ databases">
        <authorList>
            <person name="Watanabe M."/>
            <person name="Kojima H."/>
        </authorList>
    </citation>
    <scope>NUCLEOTIDE SEQUENCE [LARGE SCALE GENOMIC DNA]</scope>
    <source>
        <strain evidence="2">Tokyo 01</strain>
    </source>
</reference>
<dbReference type="Pfam" id="PF05593">
    <property type="entry name" value="RHS_repeat"/>
    <property type="match status" value="1"/>
</dbReference>
<dbReference type="AlphaFoldDB" id="A0A401FYW3"/>
<dbReference type="Gene3D" id="2.180.10.10">
    <property type="entry name" value="RHS repeat-associated core"/>
    <property type="match status" value="1"/>
</dbReference>
<dbReference type="RefSeq" id="WP_124329352.1">
    <property type="nucleotide sequence ID" value="NZ_BEXT01000001.1"/>
</dbReference>
<proteinExistence type="predicted"/>
<protein>
    <submittedName>
        <fullName evidence="1">Uncharacterized protein</fullName>
    </submittedName>
</protein>
<dbReference type="OrthoDB" id="6113780at2"/>
<dbReference type="Proteomes" id="UP000288096">
    <property type="component" value="Unassembled WGS sequence"/>
</dbReference>
<gene>
    <name evidence="1" type="ORF">DENIS_3117</name>
</gene>
<evidence type="ECO:0000313" key="1">
    <source>
        <dbReference type="EMBL" id="GBC62154.1"/>
    </source>
</evidence>
<keyword evidence="2" id="KW-1185">Reference proteome</keyword>
<dbReference type="NCBIfam" id="TIGR01643">
    <property type="entry name" value="YD_repeat_2x"/>
    <property type="match status" value="2"/>
</dbReference>
<dbReference type="EMBL" id="BEXT01000001">
    <property type="protein sequence ID" value="GBC62154.1"/>
    <property type="molecule type" value="Genomic_DNA"/>
</dbReference>
<accession>A0A401FYW3</accession>
<evidence type="ECO:0000313" key="2">
    <source>
        <dbReference type="Proteomes" id="UP000288096"/>
    </source>
</evidence>
<dbReference type="InterPro" id="IPR031325">
    <property type="entry name" value="RHS_repeat"/>
</dbReference>
<name>A0A401FYW3_9BACT</name>
<comment type="caution">
    <text evidence="1">The sequence shown here is derived from an EMBL/GenBank/DDBJ whole genome shotgun (WGS) entry which is preliminary data.</text>
</comment>
<organism evidence="1 2">
    <name type="scientific">Desulfonema ishimotonii</name>
    <dbReference type="NCBI Taxonomy" id="45657"/>
    <lineage>
        <taxon>Bacteria</taxon>
        <taxon>Pseudomonadati</taxon>
        <taxon>Thermodesulfobacteriota</taxon>
        <taxon>Desulfobacteria</taxon>
        <taxon>Desulfobacterales</taxon>
        <taxon>Desulfococcaceae</taxon>
        <taxon>Desulfonema</taxon>
    </lineage>
</organism>
<reference evidence="2" key="2">
    <citation type="submission" date="2019-01" db="EMBL/GenBank/DDBJ databases">
        <title>Genome sequence of Desulfonema ishimotonii strain Tokyo 01.</title>
        <authorList>
            <person name="Fukui M."/>
        </authorList>
    </citation>
    <scope>NUCLEOTIDE SEQUENCE [LARGE SCALE GENOMIC DNA]</scope>
    <source>
        <strain evidence="2">Tokyo 01</strain>
    </source>
</reference>